<gene>
    <name evidence="1" type="ordered locus">RD1_1470</name>
</gene>
<name>Q16A89_ROSDO</name>
<reference evidence="1 2" key="1">
    <citation type="journal article" date="2007" name="J. Bacteriol.">
        <title>The complete genome sequence of Roseobacter denitrificans reveals a mixotrophic rather than photosynthetic metabolism.</title>
        <authorList>
            <person name="Swingley W.D."/>
            <person name="Sadekar S."/>
            <person name="Mastrian S.D."/>
            <person name="Matthies H.J."/>
            <person name="Hao J."/>
            <person name="Ramos H."/>
            <person name="Acharya C.R."/>
            <person name="Conrad A.L."/>
            <person name="Taylor H.L."/>
            <person name="Dejesa L.C."/>
            <person name="Shah M.K."/>
            <person name="O'huallachain M.E."/>
            <person name="Lince M.T."/>
            <person name="Blankenship R.E."/>
            <person name="Beatty J.T."/>
            <person name="Touchman J.W."/>
        </authorList>
    </citation>
    <scope>NUCLEOTIDE SEQUENCE [LARGE SCALE GENOMIC DNA]</scope>
    <source>
        <strain evidence="2">ATCC 33942 / OCh 114</strain>
    </source>
</reference>
<evidence type="ECO:0000313" key="2">
    <source>
        <dbReference type="Proteomes" id="UP000007029"/>
    </source>
</evidence>
<dbReference type="STRING" id="375451.RD1_1470"/>
<dbReference type="KEGG" id="rde:RD1_1470"/>
<protein>
    <submittedName>
        <fullName evidence="1">Uncharacterized protein</fullName>
    </submittedName>
</protein>
<evidence type="ECO:0000313" key="1">
    <source>
        <dbReference type="EMBL" id="ABG31104.1"/>
    </source>
</evidence>
<dbReference type="AlphaFoldDB" id="Q16A89"/>
<accession>Q16A89</accession>
<sequence length="59" mass="6386">MHLAVGGVLQTAETADENDTTAFCVHALPVTLRTRRAGYLINKLAAVIELTETWVGTVF</sequence>
<organism evidence="1 2">
    <name type="scientific">Roseobacter denitrificans (strain ATCC 33942 / OCh 114)</name>
    <name type="common">Erythrobacter sp. (strain OCh 114)</name>
    <name type="synonym">Roseobacter denitrificans</name>
    <dbReference type="NCBI Taxonomy" id="375451"/>
    <lineage>
        <taxon>Bacteria</taxon>
        <taxon>Pseudomonadati</taxon>
        <taxon>Pseudomonadota</taxon>
        <taxon>Alphaproteobacteria</taxon>
        <taxon>Rhodobacterales</taxon>
        <taxon>Roseobacteraceae</taxon>
        <taxon>Roseobacter</taxon>
    </lineage>
</organism>
<dbReference type="HOGENOM" id="CLU_2957802_0_0_5"/>
<keyword evidence="2" id="KW-1185">Reference proteome</keyword>
<dbReference type="Proteomes" id="UP000007029">
    <property type="component" value="Chromosome"/>
</dbReference>
<dbReference type="EMBL" id="CP000362">
    <property type="protein sequence ID" value="ABG31104.1"/>
    <property type="molecule type" value="Genomic_DNA"/>
</dbReference>
<proteinExistence type="predicted"/>